<dbReference type="RefSeq" id="WP_099091390.1">
    <property type="nucleotide sequence ID" value="NZ_CP093217.1"/>
</dbReference>
<dbReference type="AlphaFoldDB" id="A0A2C6WK94"/>
<comment type="cofactor">
    <cofactor evidence="6">
        <name>Zn(2+)</name>
        <dbReference type="ChEBI" id="CHEBI:29105"/>
    </cofactor>
</comment>
<dbReference type="EMBL" id="MRZN01000033">
    <property type="protein sequence ID" value="PHK48515.1"/>
    <property type="molecule type" value="Genomic_DNA"/>
</dbReference>
<evidence type="ECO:0000256" key="6">
    <source>
        <dbReference type="HAMAP-Rule" id="MF_01871"/>
    </source>
</evidence>
<evidence type="ECO:0000313" key="10">
    <source>
        <dbReference type="Proteomes" id="UP001056588"/>
    </source>
</evidence>
<evidence type="ECO:0000256" key="5">
    <source>
        <dbReference type="ARBA" id="ARBA00023136"/>
    </source>
</evidence>
<reference evidence="8" key="4">
    <citation type="submission" date="2022-03" db="EMBL/GenBank/DDBJ databases">
        <title>Complete Genome Sequence of Staphylococcus edaphicus strain CCM 8731.</title>
        <authorList>
            <person name="Rimmer C.O."/>
            <person name="Thomas J.C."/>
        </authorList>
    </citation>
    <scope>NUCLEOTIDE SEQUENCE</scope>
    <source>
        <strain evidence="8">CCM 8731</strain>
    </source>
</reference>
<dbReference type="GO" id="GO:0008270">
    <property type="term" value="F:zinc ion binding"/>
    <property type="evidence" value="ECO:0007669"/>
    <property type="project" value="UniProtKB-UniRule"/>
</dbReference>
<dbReference type="Pfam" id="PF10070">
    <property type="entry name" value="DabA"/>
    <property type="match status" value="1"/>
</dbReference>
<dbReference type="PANTHER" id="PTHR38344">
    <property type="entry name" value="UPF0753 PROTEIN AQ_863"/>
    <property type="match status" value="1"/>
</dbReference>
<feature type="binding site" evidence="6">
    <location>
        <position position="392"/>
    </location>
    <ligand>
        <name>Zn(2+)</name>
        <dbReference type="ChEBI" id="CHEBI:29105"/>
    </ligand>
</feature>
<organism evidence="7 9">
    <name type="scientific">Staphylococcus edaphicus</name>
    <dbReference type="NCBI Taxonomy" id="1955013"/>
    <lineage>
        <taxon>Bacteria</taxon>
        <taxon>Bacillati</taxon>
        <taxon>Bacillota</taxon>
        <taxon>Bacilli</taxon>
        <taxon>Bacillales</taxon>
        <taxon>Staphylococcaceae</taxon>
        <taxon>Staphylococcus</taxon>
    </lineage>
</organism>
<dbReference type="HAMAP" id="MF_01871">
    <property type="entry name" value="DabA"/>
    <property type="match status" value="1"/>
</dbReference>
<keyword evidence="3 6" id="KW-0479">Metal-binding</keyword>
<evidence type="ECO:0000313" key="8">
    <source>
        <dbReference type="EMBL" id="UQW81468.1"/>
    </source>
</evidence>
<evidence type="ECO:0000256" key="3">
    <source>
        <dbReference type="ARBA" id="ARBA00022723"/>
    </source>
</evidence>
<comment type="subunit">
    <text evidence="6">Forms a complex with DabB.</text>
</comment>
<keyword evidence="5 6" id="KW-0472">Membrane</keyword>
<evidence type="ECO:0000313" key="7">
    <source>
        <dbReference type="EMBL" id="PHK48515.1"/>
    </source>
</evidence>
<keyword evidence="10" id="KW-1185">Reference proteome</keyword>
<sequence>MGTSKIEAMQTSTHIDDIHEKVIHASNVIVPLSPISMFAARSPWAGLEHKSFDDIARWLKEARKVDMYPARTTILEAYHNNEIDHAYLEQHFQQWLDDTSLAIPREHAEQYGRNALKLQSLEIDPEVQVQLETLAERLRAPVKPKLENSVPLISTYIKDEKNERLIDTIDYHIIKWCKLYVDDAQSGWTMPNRDKGLFYAWRRLVAHDPALTKDQRERLKSLPDDADALLQQALSQLNIAEQDVQTYLENHLLSLPGWAGMMMWQDEHNHKVHDLLFSYLAIRIGMEWAIVEPYLPISKPKEMDNSDIEVLIASWMQWGNMSIQTWRGLSVEAQQAHIQFAHQFNDQLCRKLWLAAWETTYNQQLKEKLTPTPTTQSKQAQQTLVQMAFCIDVRSEPFRKQIEANGPFETIGIAGFFGLPIEKEELGSKYSHPSLPVMNQPQHKIKEYTHEHEPNAFQQRKHALESVTYTFKKMKQNVLPSLLLPELSGPWLSLQMFTRSFVPRSVGNMIRKFYTNWLRKPHDTALTLDYKTQHYNHKHQHIHFEDGLPVGFTDQEKVNYTLQALKLMDLTSDFAPLVVMCGHGSQSANNPYAASLDCGACGGAASGFNAKVLAQLCNLSEVRTGLLQEGVVIPETTIFAAAEHQTSIDELTWIYVPELTESARNAYDHIEAVMPEISYQANKKRLAQLPNNNLTERNPNQEVHRLTNDWSEIRPEWGLAKNAAFIVGKRQLTKQSDLAGRAFLHNYNWKHDETGTILDQIIAGPALVAQWINLQYYASTVAPHYYGSGSKTTQSVTAGIGVMQGNASDLLTGLPWQSVMSADYKMYHSPIRLLIVIQAPQSFIKRLLENNEAFKQKVTNGWVRLASVDTDNQWHDWSH</sequence>
<feature type="binding site" evidence="6">
    <location>
        <position position="598"/>
    </location>
    <ligand>
        <name>Zn(2+)</name>
        <dbReference type="ChEBI" id="CHEBI:29105"/>
    </ligand>
</feature>
<dbReference type="GO" id="GO:0005886">
    <property type="term" value="C:plasma membrane"/>
    <property type="evidence" value="ECO:0007669"/>
    <property type="project" value="UniProtKB-SubCell"/>
</dbReference>
<reference evidence="7" key="3">
    <citation type="submission" date="2017-10" db="EMBL/GenBank/DDBJ databases">
        <authorList>
            <person name="Vrbovska V."/>
            <person name="Kovarovic V."/>
            <person name="Indrakova A."/>
        </authorList>
    </citation>
    <scope>NUCLEOTIDE SEQUENCE</scope>
    <source>
        <strain evidence="7">CCM 8730</strain>
    </source>
</reference>
<reference evidence="7" key="1">
    <citation type="journal article" date="2017" name="Appl. Environ. Microbiol.">
        <title>Staphylococcus edaphicus sp. nov., isolated in Antarctica, harbours mecC gene and genomic islands with suspected role in adaptation to extreme environment.</title>
        <authorList>
            <person name="Pantucek R."/>
            <person name="Sedlacek I."/>
            <person name="Indrakova A."/>
            <person name="Vrbovska V."/>
            <person name="Maslanova I."/>
            <person name="Kovarovic V."/>
            <person name="Svec P."/>
            <person name="Kralova S."/>
            <person name="Kristofova L."/>
            <person name="Keklakova J."/>
            <person name="Petras P."/>
            <person name="Doskar J."/>
        </authorList>
    </citation>
    <scope>NUCLEOTIDE SEQUENCE</scope>
    <source>
        <strain evidence="7">CCM 8730</strain>
    </source>
</reference>
<dbReference type="PANTHER" id="PTHR38344:SF1">
    <property type="entry name" value="INORGANIC CARBON TRANSPORTER SUBUNIT DABA-RELATED"/>
    <property type="match status" value="1"/>
</dbReference>
<feature type="binding site" evidence="6">
    <location>
        <position position="390"/>
    </location>
    <ligand>
        <name>Zn(2+)</name>
        <dbReference type="ChEBI" id="CHEBI:29105"/>
    </ligand>
</feature>
<gene>
    <name evidence="6" type="primary">dabA</name>
    <name evidence="7" type="ORF">BTJ66_13140</name>
    <name evidence="8" type="ORF">MNY58_13075</name>
</gene>
<comment type="subcellular location">
    <subcellularLocation>
        <location evidence="6">Cell membrane</location>
        <topology evidence="6">Peripheral membrane protein</topology>
    </subcellularLocation>
</comment>
<comment type="similarity">
    <text evidence="6">Belongs to the inorganic carbon transporter (TC 9.A.2) DabA family.</text>
</comment>
<keyword evidence="2 6" id="KW-1003">Cell membrane</keyword>
<dbReference type="EMBL" id="CP093217">
    <property type="protein sequence ID" value="UQW81468.1"/>
    <property type="molecule type" value="Genomic_DNA"/>
</dbReference>
<accession>A0A2C6WK94</accession>
<keyword evidence="4 6" id="KW-0862">Zinc</keyword>
<evidence type="ECO:0000256" key="2">
    <source>
        <dbReference type="ARBA" id="ARBA00022475"/>
    </source>
</evidence>
<evidence type="ECO:0000256" key="1">
    <source>
        <dbReference type="ARBA" id="ARBA00022448"/>
    </source>
</evidence>
<dbReference type="Proteomes" id="UP000223828">
    <property type="component" value="Unassembled WGS sequence"/>
</dbReference>
<dbReference type="InterPro" id="IPR018752">
    <property type="entry name" value="DabA"/>
</dbReference>
<evidence type="ECO:0000256" key="4">
    <source>
        <dbReference type="ARBA" id="ARBA00022833"/>
    </source>
</evidence>
<keyword evidence="1 6" id="KW-0813">Transport</keyword>
<protein>
    <recommendedName>
        <fullName evidence="6">Probable inorganic carbon transporter subunit DabA</fullName>
    </recommendedName>
</protein>
<proteinExistence type="inferred from homology"/>
<feature type="binding site" evidence="6">
    <location>
        <position position="583"/>
    </location>
    <ligand>
        <name>Zn(2+)</name>
        <dbReference type="ChEBI" id="CHEBI:29105"/>
    </ligand>
</feature>
<reference evidence="9" key="2">
    <citation type="submission" date="2017-10" db="EMBL/GenBank/DDBJ databases">
        <title>Staphylococcus edaphicus sp. nov., isolated in Antarctica, harbouring mecC gene and genomic islands essential in adaptation to extreme environment.</title>
        <authorList>
            <person name="Pantucek R."/>
            <person name="Sedlacek I."/>
            <person name="Indrakova A."/>
            <person name="Vrbovska V."/>
            <person name="Maslanova I."/>
            <person name="Kovarovic V."/>
            <person name="Svec P."/>
            <person name="Kralova S."/>
            <person name="Kristofova L."/>
            <person name="Keklakova J."/>
            <person name="Petras P."/>
            <person name="Doskar J."/>
        </authorList>
    </citation>
    <scope>NUCLEOTIDE SEQUENCE [LARGE SCALE GENOMIC DNA]</scope>
    <source>
        <strain evidence="9">CCM 5085</strain>
    </source>
</reference>
<evidence type="ECO:0000313" key="9">
    <source>
        <dbReference type="Proteomes" id="UP000223828"/>
    </source>
</evidence>
<comment type="function">
    <text evidence="6">Part of an energy-coupled inorganic carbon pump.</text>
</comment>
<dbReference type="OrthoDB" id="9805101at2"/>
<name>A0A2C6WK94_9STAP</name>
<dbReference type="Proteomes" id="UP001056588">
    <property type="component" value="Chromosome"/>
</dbReference>